<dbReference type="EMBL" id="JNVM01000010">
    <property type="protein sequence ID" value="KEQ25361.1"/>
    <property type="molecule type" value="Genomic_DNA"/>
</dbReference>
<dbReference type="RefSeq" id="WP_036681318.1">
    <property type="nucleotide sequence ID" value="NZ_JNVM01000010.1"/>
</dbReference>
<keyword evidence="1" id="KW-0732">Signal</keyword>
<keyword evidence="3" id="KW-1185">Reference proteome</keyword>
<feature type="signal peptide" evidence="1">
    <location>
        <begin position="1"/>
        <end position="21"/>
    </location>
</feature>
<feature type="chain" id="PRO_5039484790" description="Lipoprotein" evidence="1">
    <location>
        <begin position="22"/>
        <end position="353"/>
    </location>
</feature>
<dbReference type="eggNOG" id="ENOG5032SP4">
    <property type="taxonomic scope" value="Bacteria"/>
</dbReference>
<name>A0A081P3T8_9BACL</name>
<dbReference type="AlphaFoldDB" id="A0A081P3T8"/>
<evidence type="ECO:0000313" key="2">
    <source>
        <dbReference type="EMBL" id="KEQ25361.1"/>
    </source>
</evidence>
<reference evidence="2 3" key="1">
    <citation type="submission" date="2014-06" db="EMBL/GenBank/DDBJ databases">
        <title>Draft genome sequence of Paenibacillus sp. MSt1.</title>
        <authorList>
            <person name="Aw Y.K."/>
            <person name="Ong K.S."/>
            <person name="Gan H.M."/>
            <person name="Lee S.M."/>
        </authorList>
    </citation>
    <scope>NUCLEOTIDE SEQUENCE [LARGE SCALE GENOMIC DNA]</scope>
    <source>
        <strain evidence="2 3">MSt1</strain>
    </source>
</reference>
<dbReference type="Proteomes" id="UP000028123">
    <property type="component" value="Unassembled WGS sequence"/>
</dbReference>
<evidence type="ECO:0000313" key="3">
    <source>
        <dbReference type="Proteomes" id="UP000028123"/>
    </source>
</evidence>
<evidence type="ECO:0008006" key="4">
    <source>
        <dbReference type="Google" id="ProtNLM"/>
    </source>
</evidence>
<dbReference type="PROSITE" id="PS51257">
    <property type="entry name" value="PROKAR_LIPOPROTEIN"/>
    <property type="match status" value="1"/>
</dbReference>
<dbReference type="Pfam" id="PF20316">
    <property type="entry name" value="DUF6612"/>
    <property type="match status" value="1"/>
</dbReference>
<gene>
    <name evidence="2" type="ORF">ET33_01045</name>
</gene>
<protein>
    <recommendedName>
        <fullName evidence="4">Lipoprotein</fullName>
    </recommendedName>
</protein>
<dbReference type="Gene3D" id="2.50.20.20">
    <property type="match status" value="1"/>
</dbReference>
<sequence>MYRKKIALALCALLVVMAVLAGCGAKPAPKETLEKAFQTAADMKSADYKMTFAMNMDFPADALEENPQLAVTAQMLKNMEVAITGAYQQEPFQMEMNIEAKLKGDMAMNINLPIVMTDQKIWVKVPNIPMLPLPKDVVGKFVELDPKELAKQSDQKVNFDAATIKKQQELGQEIGKIFFKHVDEKTFLSSVDKKDAKLPETVEANQIVKFAVTNENVEPFITTVAEKVLPEVLDLMMSDKYAKVFDFKKEDLEQAKKDLTANSGDKLKSEIAKMKEDVKIKDLQITTAVNKKGFPVYHDVNVGLEVKENGKPSQIGANIKAEYSKINEKPEFKIGIPKDVITLEQLMAKTNGM</sequence>
<comment type="caution">
    <text evidence="2">The sequence shown here is derived from an EMBL/GenBank/DDBJ whole genome shotgun (WGS) entry which is preliminary data.</text>
</comment>
<dbReference type="InterPro" id="IPR046720">
    <property type="entry name" value="DUF6612"/>
</dbReference>
<accession>A0A081P3T8</accession>
<proteinExistence type="predicted"/>
<organism evidence="2 3">
    <name type="scientific">Paenibacillus tyrfis</name>
    <dbReference type="NCBI Taxonomy" id="1501230"/>
    <lineage>
        <taxon>Bacteria</taxon>
        <taxon>Bacillati</taxon>
        <taxon>Bacillota</taxon>
        <taxon>Bacilli</taxon>
        <taxon>Bacillales</taxon>
        <taxon>Paenibacillaceae</taxon>
        <taxon>Paenibacillus</taxon>
    </lineage>
</organism>
<evidence type="ECO:0000256" key="1">
    <source>
        <dbReference type="SAM" id="SignalP"/>
    </source>
</evidence>
<dbReference type="OrthoDB" id="2657915at2"/>